<reference evidence="1 2" key="1">
    <citation type="journal article" date="2021" name="Elife">
        <title>Chloroplast acquisition without the gene transfer in kleptoplastic sea slugs, Plakobranchus ocellatus.</title>
        <authorList>
            <person name="Maeda T."/>
            <person name="Takahashi S."/>
            <person name="Yoshida T."/>
            <person name="Shimamura S."/>
            <person name="Takaki Y."/>
            <person name="Nagai Y."/>
            <person name="Toyoda A."/>
            <person name="Suzuki Y."/>
            <person name="Arimoto A."/>
            <person name="Ishii H."/>
            <person name="Satoh N."/>
            <person name="Nishiyama T."/>
            <person name="Hasebe M."/>
            <person name="Maruyama T."/>
            <person name="Minagawa J."/>
            <person name="Obokata J."/>
            <person name="Shigenobu S."/>
        </authorList>
    </citation>
    <scope>NUCLEOTIDE SEQUENCE [LARGE SCALE GENOMIC DNA]</scope>
</reference>
<sequence>MAAARNTLKSAWRPLKVLDSVYTKTTLAQGRITKQNKKNPLVIVIGGGKWLSLLMNLKISFRRKYIRLRDMIIQEERKIQASSCKISFVDAILHPLAKHGNQCWWMPPFVNKSNINDDGGDENDGDDDDDDR</sequence>
<dbReference type="EMBL" id="BLXT01005793">
    <property type="protein sequence ID" value="GFO26151.1"/>
    <property type="molecule type" value="Genomic_DNA"/>
</dbReference>
<comment type="caution">
    <text evidence="1">The sequence shown here is derived from an EMBL/GenBank/DDBJ whole genome shotgun (WGS) entry which is preliminary data.</text>
</comment>
<proteinExistence type="predicted"/>
<gene>
    <name evidence="1" type="ORF">PoB_005265600</name>
</gene>
<name>A0AAV4C048_9GAST</name>
<accession>A0AAV4C048</accession>
<evidence type="ECO:0000313" key="1">
    <source>
        <dbReference type="EMBL" id="GFO26151.1"/>
    </source>
</evidence>
<dbReference type="AlphaFoldDB" id="A0AAV4C048"/>
<organism evidence="1 2">
    <name type="scientific">Plakobranchus ocellatus</name>
    <dbReference type="NCBI Taxonomy" id="259542"/>
    <lineage>
        <taxon>Eukaryota</taxon>
        <taxon>Metazoa</taxon>
        <taxon>Spiralia</taxon>
        <taxon>Lophotrochozoa</taxon>
        <taxon>Mollusca</taxon>
        <taxon>Gastropoda</taxon>
        <taxon>Heterobranchia</taxon>
        <taxon>Euthyneura</taxon>
        <taxon>Panpulmonata</taxon>
        <taxon>Sacoglossa</taxon>
        <taxon>Placobranchoidea</taxon>
        <taxon>Plakobranchidae</taxon>
        <taxon>Plakobranchus</taxon>
    </lineage>
</organism>
<protein>
    <submittedName>
        <fullName evidence="1">Uncharacterized protein</fullName>
    </submittedName>
</protein>
<evidence type="ECO:0000313" key="2">
    <source>
        <dbReference type="Proteomes" id="UP000735302"/>
    </source>
</evidence>
<keyword evidence="2" id="KW-1185">Reference proteome</keyword>
<dbReference type="Proteomes" id="UP000735302">
    <property type="component" value="Unassembled WGS sequence"/>
</dbReference>